<dbReference type="Proteomes" id="UP000677228">
    <property type="component" value="Unassembled WGS sequence"/>
</dbReference>
<dbReference type="InterPro" id="IPR011009">
    <property type="entry name" value="Kinase-like_dom_sf"/>
</dbReference>
<evidence type="ECO:0000256" key="6">
    <source>
        <dbReference type="ARBA" id="ARBA00022837"/>
    </source>
</evidence>
<feature type="coiled-coil region" evidence="11">
    <location>
        <begin position="2332"/>
        <end position="2400"/>
    </location>
</feature>
<dbReference type="GO" id="GO:0004674">
    <property type="term" value="F:protein serine/threonine kinase activity"/>
    <property type="evidence" value="ECO:0007669"/>
    <property type="project" value="UniProtKB-KW"/>
</dbReference>
<dbReference type="Proteomes" id="UP000682733">
    <property type="component" value="Unassembled WGS sequence"/>
</dbReference>
<dbReference type="InterPro" id="IPR051234">
    <property type="entry name" value="TAO_STE20_kinase"/>
</dbReference>
<feature type="compositionally biased region" description="Basic and acidic residues" evidence="12">
    <location>
        <begin position="1317"/>
        <end position="1326"/>
    </location>
</feature>
<dbReference type="InterPro" id="IPR038765">
    <property type="entry name" value="Papain-like_cys_pep_sf"/>
</dbReference>
<keyword evidence="11" id="KW-0175">Coiled coil</keyword>
<dbReference type="SUPFAM" id="SSF54001">
    <property type="entry name" value="Cysteine proteinases"/>
    <property type="match status" value="1"/>
</dbReference>
<dbReference type="InterPro" id="IPR006615">
    <property type="entry name" value="Pept_C19_DUSP"/>
</dbReference>
<keyword evidence="6" id="KW-0106">Calcium</keyword>
<dbReference type="Gene3D" id="3.30.2230.10">
    <property type="entry name" value="DUSP-like"/>
    <property type="match status" value="1"/>
</dbReference>
<evidence type="ECO:0000313" key="17">
    <source>
        <dbReference type="EMBL" id="CAF0730115.1"/>
    </source>
</evidence>
<protein>
    <recommendedName>
        <fullName evidence="1">non-specific serine/threonine protein kinase</fullName>
        <ecNumber evidence="1">2.7.11.1</ecNumber>
    </recommendedName>
</protein>
<dbReference type="GO" id="GO:0005509">
    <property type="term" value="F:calcium ion binding"/>
    <property type="evidence" value="ECO:0007669"/>
    <property type="project" value="InterPro"/>
</dbReference>
<evidence type="ECO:0000256" key="10">
    <source>
        <dbReference type="PROSITE-ProRule" id="PRU10141"/>
    </source>
</evidence>
<dbReference type="PROSITE" id="PS00018">
    <property type="entry name" value="EF_HAND_1"/>
    <property type="match status" value="2"/>
</dbReference>
<evidence type="ECO:0000256" key="1">
    <source>
        <dbReference type="ARBA" id="ARBA00012513"/>
    </source>
</evidence>
<dbReference type="PROSITE" id="PS00972">
    <property type="entry name" value="USP_1"/>
    <property type="match status" value="1"/>
</dbReference>
<evidence type="ECO:0000313" key="21">
    <source>
        <dbReference type="Proteomes" id="UP000663829"/>
    </source>
</evidence>
<feature type="compositionally biased region" description="Polar residues" evidence="12">
    <location>
        <begin position="1272"/>
        <end position="1288"/>
    </location>
</feature>
<feature type="compositionally biased region" description="Polar residues" evidence="12">
    <location>
        <begin position="2528"/>
        <end position="2546"/>
    </location>
</feature>
<sequence length="2546" mass="295665">MGSGSTKLLSYEEACKRFFPSDLERIELTFRDITNGSGQLSFNNFKRDVFGNFLPEKLATRLYKVCMGNSKYGMTIKDLIVCLAIIYYGKSKERMQLLYAIFTFQRSTFNRQVVEEFIAQCGETTPEELQTLFYNDGHISQESFVRWFEQHRGNTTIFTDWLMDDNILHELASIIDDKSDQFAILASVTYLSDKEVLDLERCYIQLHSTSRRQMNTETFSKLLSPVFPPILIPGFFDAFDENQDGTIDFKEFVCGISAACRGSNTERFQFLFKVFDRDHDHLLNKADIIHMASCLIDVAQFTYQIKSLHVVDSPEDFAKNILNENGQDHVVNQEDFLEWCKNELLISELLSLIFQICHVVLGLKPSNKEEEALIIKTFLKREQYPFIEPQSHASSKGDRNRSTTKPGSNWYLINIEWWKEWEQKIGTRYNYSQTNSKNQRYNQSSSDIQQLTTSSPLNKTRSALKLTKNSSSKTGQNGSATDLSKPGDIDNWPLIEKHSPSSSKFTFINDECIQLKSNLKYSMDYEMVPEVLWNFIKNFYRCKIAICRKVTYERKRMKPELELYPLSIKIYRNQMISQQQTSNNNYNNSTNNSATTPHHSMYFVYPLINFVSASMFGNGSSTNVSRHYLANTHFVSPHQTLKSIAEELAFKYGVQLDEVRLWLRYGENNLRWLDFEQDDLTCQQASIQNDSEILFEVRNNDLTWPEELYTLTTSAMKTKSNENKETSSTVVSAGTTGLSNLGNTCFLNAAVQALSYTHPLTHYFLEKYHLFEINKDNPIGMQGNIALRYGQLVDKLWSGVKGPLAPFELRDSVAKFGSSRFTEFQQHDTQEFLSFLLDGLHEDLNRVHHKPYVELKDSDDRPDEDAIVDLFHGLLKSQVKCRVCELKSVRFDPFNVLSLPLPSEDLIYLEVKLIRLDGSVPIKYSIKVGSDSTLLYVKQQLADLSSLSVDKLSFFDVTYYSLRRIERETSKVKLIGNFKDLCAYEIPLPVSIDTKQSDQEDTTTSQSLNSPRTLQLYRPLLFITAYHRRLERAERYISPVTRYRIVFFGQPIITPYYSLSSTSIITNKDLYKNVCNQISRLLRNVKFDKPVNHAVDCNNSLAESYPFTLKSVTEDGQKCSKCTWNRFCLGCKIEINDEQYNYTNGTICIDWEPADYYLSYLAGRELEVINHSSIELRSQQQFNIDDPIRLEDCLESFIQWENLDEKETYYCKKCEKHQQADKKLDIWKLPPILIFHVKRFQLYNNRWIKSSRSVRFPIHSFDPSVYLATRTPTSQTEPFSSTTTNSVIDSNSNDHHSSSSSASSSSSPSLSSKKKRQTEQSTHRSGEVLSPVHFSNDSDYSSNQNNSVKSKVKTKFSRNKKSSITPMHTEISKSSPTRFKKQSRKLKMSFGENSFDADNAAYHLYALVCHHGVIGGGHYVAFVKNRTNQQWYCFNDSLVKPVNESVLEQYSSAAYLLFYEREGLNYDRYMPDIDDKRQRLPPNPAKPGSIKDPEAEGLFSKEDPEKLFVDLREIGHGNFGAVYYGRNCETSEVVAIKKMNTGRKQNAETWQDILKEIRFLRELNHRHCIAYKGCYLKEHTTWLVMEYCVGSASDLIEVHKKPLEEGEIATIVYDTLSALNYLHSMHRIHRDIKAGNILLTEDAIVKLADFGSASFSSPANSFVGTPYWIAPEVILAMENGQYDGKVDIWSLGITCIELAERKPPLFNMNPMSALYHIAQNEPPVLSEPDSHTVDFVSFIDVCLQKAPSDRPTANELLTTPFITSKSNREILIDLIRRTKEAVREFDNIRYRRMKKILMGQESPKDTSDISSSNVDILDDGSNGAPDYFNSIDDEEKSSDYPTYHDDESLNSSRSSLQQPSIITPACNAITNLVMNGLPNGRLSDVHNQSYVSPSSTQNIPYNNRRFSSGDNRIHLHPPPPLTTERQSTNESTLSVRESDTTTSDSLSCISPRLINEFSTIKTSRIVIREHQEHDQEDQQREQFRGYKQMRRQHQKQLKQFEERCRQEKVDLRNKLEREYNQSQEQVIADNNRILEKHRKESADRVNEYQRCQQATKCMSVLLFKVKYNQNQLRKLEREQESDYDTELKCFSAEQQRSYKMKKEALKKEILSSSQPKNKKEEEIRKLKEDLQMKLRNDEQNLRTKLEHDHTVKKLQLRRRRLLLLHVLEQKLFEEKCAKNMDHIIARHSLLKKHHEQTKELELKQLQNLHKMRGEFTNKQHHTEIANFGEYNARRQKELIKQHAFNQKQFPKNIKIKQADIKKQYKDAYNTQTRQYKALKEKTRSDNPTLSREELELKLKQIKDEQRRKFDLLYQRYEETIQKMLDQQNIKLNADQEQERMNLKQILDEDQRNLTALQEESRLRMEQQNMDERRQLDRNIDDRLTQLNKQMEQDLAAYNEDRTRQFQILLERQRRELDVIDNEITHLGLNVNDLIDNVQDMTFLNINEDNNTINHSSMDGSIRLPSSNTSNHNQNYHYFQQQQQQTTNPSNGTNGQQQQQIRYYADRSSIISLQRSRSSNSFHNNNSSTAVISTQSPQPILYTNSNK</sequence>
<keyword evidence="7 10" id="KW-0067">ATP-binding</keyword>
<gene>
    <name evidence="18" type="ORF">GPM918_LOCUS10641</name>
    <name evidence="17" type="ORF">OVA965_LOCUS737</name>
    <name evidence="20" type="ORF">SRO942_LOCUS10642</name>
    <name evidence="19" type="ORF">TMI583_LOCUS737</name>
</gene>
<dbReference type="InterPro" id="IPR017441">
    <property type="entry name" value="Protein_kinase_ATP_BS"/>
</dbReference>
<dbReference type="Proteomes" id="UP000663829">
    <property type="component" value="Unassembled WGS sequence"/>
</dbReference>
<dbReference type="OrthoDB" id="10016527at2759"/>
<dbReference type="SUPFAM" id="SSF47473">
    <property type="entry name" value="EF-hand"/>
    <property type="match status" value="2"/>
</dbReference>
<dbReference type="SUPFAM" id="SSF56112">
    <property type="entry name" value="Protein kinase-like (PK-like)"/>
    <property type="match status" value="1"/>
</dbReference>
<evidence type="ECO:0000313" key="19">
    <source>
        <dbReference type="EMBL" id="CAF3505194.1"/>
    </source>
</evidence>
<dbReference type="PROSITE" id="PS50011">
    <property type="entry name" value="PROTEIN_KINASE_DOM"/>
    <property type="match status" value="1"/>
</dbReference>
<evidence type="ECO:0000259" key="14">
    <source>
        <dbReference type="PROSITE" id="PS50222"/>
    </source>
</evidence>
<evidence type="ECO:0000256" key="5">
    <source>
        <dbReference type="ARBA" id="ARBA00022777"/>
    </source>
</evidence>
<dbReference type="SMART" id="SM00220">
    <property type="entry name" value="S_TKc"/>
    <property type="match status" value="1"/>
</dbReference>
<feature type="compositionally biased region" description="Low complexity" evidence="12">
    <location>
        <begin position="1335"/>
        <end position="1349"/>
    </location>
</feature>
<feature type="domain" description="DUSP" evidence="16">
    <location>
        <begin position="366"/>
        <end position="551"/>
    </location>
</feature>
<feature type="compositionally biased region" description="Low complexity" evidence="12">
    <location>
        <begin position="1298"/>
        <end position="1311"/>
    </location>
</feature>
<dbReference type="CDD" id="cd00051">
    <property type="entry name" value="EFh"/>
    <property type="match status" value="1"/>
</dbReference>
<dbReference type="Gene3D" id="1.10.238.10">
    <property type="entry name" value="EF-hand"/>
    <property type="match status" value="2"/>
</dbReference>
<evidence type="ECO:0000256" key="9">
    <source>
        <dbReference type="ARBA" id="ARBA00048679"/>
    </source>
</evidence>
<accession>A0A814CBH9</accession>
<dbReference type="Gene3D" id="3.10.20.90">
    <property type="entry name" value="Phosphatidylinositol 3-kinase Catalytic Subunit, Chain A, domain 1"/>
    <property type="match status" value="1"/>
</dbReference>
<comment type="caution">
    <text evidence="18">The sequence shown here is derived from an EMBL/GenBank/DDBJ whole genome shotgun (WGS) entry which is preliminary data.</text>
</comment>
<dbReference type="PROSITE" id="PS00107">
    <property type="entry name" value="PROTEIN_KINASE_ATP"/>
    <property type="match status" value="1"/>
</dbReference>
<dbReference type="GO" id="GO:0016579">
    <property type="term" value="P:protein deubiquitination"/>
    <property type="evidence" value="ECO:0007669"/>
    <property type="project" value="InterPro"/>
</dbReference>
<keyword evidence="4 10" id="KW-0547">Nucleotide-binding</keyword>
<name>A0A814CBH9_9BILA</name>
<feature type="region of interest" description="Disordered" evidence="12">
    <location>
        <begin position="1889"/>
        <end position="1946"/>
    </location>
</feature>
<dbReference type="EMBL" id="CAJNOK010000112">
    <property type="protein sequence ID" value="CAF0730115.1"/>
    <property type="molecule type" value="Genomic_DNA"/>
</dbReference>
<dbReference type="GO" id="GO:0005737">
    <property type="term" value="C:cytoplasm"/>
    <property type="evidence" value="ECO:0007669"/>
    <property type="project" value="TreeGrafter"/>
</dbReference>
<keyword evidence="5" id="KW-0418">Kinase</keyword>
<feature type="compositionally biased region" description="Basic residues" evidence="12">
    <location>
        <begin position="1350"/>
        <end position="1361"/>
    </location>
</feature>
<dbReference type="EC" id="2.7.11.1" evidence="1"/>
<dbReference type="Gene3D" id="1.10.510.10">
    <property type="entry name" value="Transferase(Phosphotransferase) domain 1"/>
    <property type="match status" value="1"/>
</dbReference>
<dbReference type="Pfam" id="PF00069">
    <property type="entry name" value="Pkinase"/>
    <property type="match status" value="1"/>
</dbReference>
<dbReference type="PROSITE" id="PS00973">
    <property type="entry name" value="USP_2"/>
    <property type="match status" value="1"/>
</dbReference>
<evidence type="ECO:0000256" key="11">
    <source>
        <dbReference type="SAM" id="Coils"/>
    </source>
</evidence>
<dbReference type="Pfam" id="PF00443">
    <property type="entry name" value="UCH"/>
    <property type="match status" value="1"/>
</dbReference>
<dbReference type="InterPro" id="IPR018200">
    <property type="entry name" value="USP_CS"/>
</dbReference>
<dbReference type="InterPro" id="IPR018247">
    <property type="entry name" value="EF_Hand_1_Ca_BS"/>
</dbReference>
<dbReference type="SMART" id="SM00054">
    <property type="entry name" value="EFh"/>
    <property type="match status" value="2"/>
</dbReference>
<reference evidence="18" key="1">
    <citation type="submission" date="2021-02" db="EMBL/GenBank/DDBJ databases">
        <authorList>
            <person name="Nowell W R."/>
        </authorList>
    </citation>
    <scope>NUCLEOTIDE SEQUENCE</scope>
</reference>
<dbReference type="Gene3D" id="3.30.200.20">
    <property type="entry name" value="Phosphorylase Kinase, domain 1"/>
    <property type="match status" value="1"/>
</dbReference>
<feature type="domain" description="Protein kinase" evidence="13">
    <location>
        <begin position="1508"/>
        <end position="1762"/>
    </location>
</feature>
<evidence type="ECO:0000256" key="8">
    <source>
        <dbReference type="ARBA" id="ARBA00047899"/>
    </source>
</evidence>
<dbReference type="GO" id="GO:0005524">
    <property type="term" value="F:ATP binding"/>
    <property type="evidence" value="ECO:0007669"/>
    <property type="project" value="UniProtKB-UniRule"/>
</dbReference>
<dbReference type="InterPro" id="IPR028889">
    <property type="entry name" value="USP"/>
</dbReference>
<feature type="coiled-coil region" evidence="11">
    <location>
        <begin position="1983"/>
        <end position="2032"/>
    </location>
</feature>
<feature type="compositionally biased region" description="Polar residues" evidence="12">
    <location>
        <begin position="462"/>
        <end position="482"/>
    </location>
</feature>
<evidence type="ECO:0000256" key="2">
    <source>
        <dbReference type="ARBA" id="ARBA00022527"/>
    </source>
</evidence>
<feature type="domain" description="EF-hand" evidence="14">
    <location>
        <begin position="263"/>
        <end position="298"/>
    </location>
</feature>
<comment type="catalytic activity">
    <reaction evidence="8">
        <text>L-threonyl-[protein] + ATP = O-phospho-L-threonyl-[protein] + ADP + H(+)</text>
        <dbReference type="Rhea" id="RHEA:46608"/>
        <dbReference type="Rhea" id="RHEA-COMP:11060"/>
        <dbReference type="Rhea" id="RHEA-COMP:11605"/>
        <dbReference type="ChEBI" id="CHEBI:15378"/>
        <dbReference type="ChEBI" id="CHEBI:30013"/>
        <dbReference type="ChEBI" id="CHEBI:30616"/>
        <dbReference type="ChEBI" id="CHEBI:61977"/>
        <dbReference type="ChEBI" id="CHEBI:456216"/>
        <dbReference type="EC" id="2.7.11.1"/>
    </reaction>
</comment>
<evidence type="ECO:0000259" key="16">
    <source>
        <dbReference type="PROSITE" id="PS51283"/>
    </source>
</evidence>
<evidence type="ECO:0000256" key="12">
    <source>
        <dbReference type="SAM" id="MobiDB-lite"/>
    </source>
</evidence>
<feature type="domain" description="USP" evidence="15">
    <location>
        <begin position="736"/>
        <end position="1462"/>
    </location>
</feature>
<dbReference type="EMBL" id="CAJNOQ010002116">
    <property type="protein sequence ID" value="CAF0939735.1"/>
    <property type="molecule type" value="Genomic_DNA"/>
</dbReference>
<dbReference type="EMBL" id="CAJOBA010000112">
    <property type="protein sequence ID" value="CAF3505194.1"/>
    <property type="molecule type" value="Genomic_DNA"/>
</dbReference>
<feature type="region of interest" description="Disordered" evidence="12">
    <location>
        <begin position="2513"/>
        <end position="2546"/>
    </location>
</feature>
<keyword evidence="3" id="KW-0808">Transferase</keyword>
<evidence type="ECO:0000313" key="18">
    <source>
        <dbReference type="EMBL" id="CAF0939735.1"/>
    </source>
</evidence>
<feature type="domain" description="EF-hand" evidence="14">
    <location>
        <begin position="235"/>
        <end position="262"/>
    </location>
</feature>
<feature type="compositionally biased region" description="Polar residues" evidence="12">
    <location>
        <begin position="1923"/>
        <end position="1946"/>
    </location>
</feature>
<feature type="region of interest" description="Disordered" evidence="12">
    <location>
        <begin position="1472"/>
        <end position="1496"/>
    </location>
</feature>
<dbReference type="InterPro" id="IPR035927">
    <property type="entry name" value="DUSP-like_sf"/>
</dbReference>
<dbReference type="InterPro" id="IPR011992">
    <property type="entry name" value="EF-hand-dom_pair"/>
</dbReference>
<organism evidence="18 21">
    <name type="scientific">Didymodactylos carnosus</name>
    <dbReference type="NCBI Taxonomy" id="1234261"/>
    <lineage>
        <taxon>Eukaryota</taxon>
        <taxon>Metazoa</taxon>
        <taxon>Spiralia</taxon>
        <taxon>Gnathifera</taxon>
        <taxon>Rotifera</taxon>
        <taxon>Eurotatoria</taxon>
        <taxon>Bdelloidea</taxon>
        <taxon>Philodinida</taxon>
        <taxon>Philodinidae</taxon>
        <taxon>Didymodactylos</taxon>
    </lineage>
</organism>
<dbReference type="Gene3D" id="3.90.70.10">
    <property type="entry name" value="Cysteine proteinases"/>
    <property type="match status" value="2"/>
</dbReference>
<dbReference type="Proteomes" id="UP000681722">
    <property type="component" value="Unassembled WGS sequence"/>
</dbReference>
<dbReference type="SUPFAM" id="SSF143791">
    <property type="entry name" value="DUSP-like"/>
    <property type="match status" value="1"/>
</dbReference>
<proteinExistence type="predicted"/>
<feature type="region of interest" description="Disordered" evidence="12">
    <location>
        <begin position="462"/>
        <end position="492"/>
    </location>
</feature>
<evidence type="ECO:0000259" key="15">
    <source>
        <dbReference type="PROSITE" id="PS50235"/>
    </source>
</evidence>
<dbReference type="InterPro" id="IPR000719">
    <property type="entry name" value="Prot_kinase_dom"/>
</dbReference>
<dbReference type="InterPro" id="IPR001394">
    <property type="entry name" value="Peptidase_C19_UCH"/>
</dbReference>
<dbReference type="InterPro" id="IPR002048">
    <property type="entry name" value="EF_hand_dom"/>
</dbReference>
<feature type="compositionally biased region" description="Low complexity" evidence="12">
    <location>
        <begin position="2513"/>
        <end position="2527"/>
    </location>
</feature>
<dbReference type="PRINTS" id="PR00450">
    <property type="entry name" value="RECOVERIN"/>
</dbReference>
<evidence type="ECO:0000256" key="4">
    <source>
        <dbReference type="ARBA" id="ARBA00022741"/>
    </source>
</evidence>
<evidence type="ECO:0000259" key="13">
    <source>
        <dbReference type="PROSITE" id="PS50011"/>
    </source>
</evidence>
<dbReference type="EMBL" id="CAJOBC010002116">
    <property type="protein sequence ID" value="CAF3716358.1"/>
    <property type="molecule type" value="Genomic_DNA"/>
</dbReference>
<keyword evidence="21" id="KW-1185">Reference proteome</keyword>
<dbReference type="Pfam" id="PF06337">
    <property type="entry name" value="DUSP"/>
    <property type="match status" value="1"/>
</dbReference>
<comment type="catalytic activity">
    <reaction evidence="9">
        <text>L-seryl-[protein] + ATP = O-phospho-L-seryl-[protein] + ADP + H(+)</text>
        <dbReference type="Rhea" id="RHEA:17989"/>
        <dbReference type="Rhea" id="RHEA-COMP:9863"/>
        <dbReference type="Rhea" id="RHEA-COMP:11604"/>
        <dbReference type="ChEBI" id="CHEBI:15378"/>
        <dbReference type="ChEBI" id="CHEBI:29999"/>
        <dbReference type="ChEBI" id="CHEBI:30616"/>
        <dbReference type="ChEBI" id="CHEBI:83421"/>
        <dbReference type="ChEBI" id="CHEBI:456216"/>
        <dbReference type="EC" id="2.7.11.1"/>
    </reaction>
</comment>
<dbReference type="PANTHER" id="PTHR47167:SF4">
    <property type="entry name" value="SERINE_THREONINE-PROTEIN KINASE TAO"/>
    <property type="match status" value="1"/>
</dbReference>
<dbReference type="GO" id="GO:0004843">
    <property type="term" value="F:cysteine-type deubiquitinase activity"/>
    <property type="evidence" value="ECO:0007669"/>
    <property type="project" value="InterPro"/>
</dbReference>
<feature type="region of interest" description="Disordered" evidence="12">
    <location>
        <begin position="1272"/>
        <end position="1363"/>
    </location>
</feature>
<evidence type="ECO:0000256" key="3">
    <source>
        <dbReference type="ARBA" id="ARBA00022679"/>
    </source>
</evidence>
<evidence type="ECO:0000256" key="7">
    <source>
        <dbReference type="ARBA" id="ARBA00022840"/>
    </source>
</evidence>
<dbReference type="PANTHER" id="PTHR47167">
    <property type="entry name" value="SERINE/THREONINE-PROTEIN KINASE TAO1-LIKE PROTEIN"/>
    <property type="match status" value="1"/>
</dbReference>
<dbReference type="PROSITE" id="PS50235">
    <property type="entry name" value="USP_3"/>
    <property type="match status" value="1"/>
</dbReference>
<evidence type="ECO:0000313" key="20">
    <source>
        <dbReference type="EMBL" id="CAF3716358.1"/>
    </source>
</evidence>
<dbReference type="FunFam" id="1.10.510.10:FF:000877">
    <property type="entry name" value="TAO kinase 2"/>
    <property type="match status" value="1"/>
</dbReference>
<feature type="binding site" evidence="10">
    <location>
        <position position="1538"/>
    </location>
    <ligand>
        <name>ATP</name>
        <dbReference type="ChEBI" id="CHEBI:30616"/>
    </ligand>
</feature>
<feature type="compositionally biased region" description="Polar residues" evidence="12">
    <location>
        <begin position="1889"/>
        <end position="1910"/>
    </location>
</feature>
<dbReference type="PROSITE" id="PS51283">
    <property type="entry name" value="DUSP"/>
    <property type="match status" value="1"/>
</dbReference>
<feature type="region of interest" description="Disordered" evidence="12">
    <location>
        <begin position="1799"/>
        <end position="1857"/>
    </location>
</feature>
<keyword evidence="2" id="KW-0723">Serine/threonine-protein kinase</keyword>
<dbReference type="SMART" id="SM00695">
    <property type="entry name" value="DUSP"/>
    <property type="match status" value="1"/>
</dbReference>
<dbReference type="PROSITE" id="PS50222">
    <property type="entry name" value="EF_HAND_2"/>
    <property type="match status" value="2"/>
</dbReference>